<dbReference type="OrthoDB" id="2629500at2"/>
<dbReference type="AlphaFoldDB" id="K0IZB4"/>
<dbReference type="GO" id="GO:0003677">
    <property type="term" value="F:DNA binding"/>
    <property type="evidence" value="ECO:0007669"/>
    <property type="project" value="InterPro"/>
</dbReference>
<evidence type="ECO:0000313" key="2">
    <source>
        <dbReference type="Proteomes" id="UP000006294"/>
    </source>
</evidence>
<dbReference type="HOGENOM" id="CLU_192101_3_0_9"/>
<sequence>MSKDLEIQVRSELIRRNMKHGELAEALGISGPYLSDILAGKRSGPKAQEHIKHIKKILNI</sequence>
<dbReference type="InterPro" id="IPR010982">
    <property type="entry name" value="Lambda_DNA-bd_dom_sf"/>
</dbReference>
<dbReference type="eggNOG" id="ENOG5034660">
    <property type="taxonomic scope" value="Bacteria"/>
</dbReference>
<protein>
    <recommendedName>
        <fullName evidence="3">HTH cro/C1-type domain-containing protein</fullName>
    </recommendedName>
</protein>
<dbReference type="KEGG" id="axl:AXY_01850"/>
<dbReference type="Gene3D" id="1.10.260.40">
    <property type="entry name" value="lambda repressor-like DNA-binding domains"/>
    <property type="match status" value="1"/>
</dbReference>
<dbReference type="RefSeq" id="WP_015008923.1">
    <property type="nucleotide sequence ID" value="NC_018704.1"/>
</dbReference>
<organism evidence="1 2">
    <name type="scientific">Amphibacillus xylanus (strain ATCC 51415 / DSM 6626 / JCM 7361 / LMG 17667 / NBRC 15112 / Ep01)</name>
    <dbReference type="NCBI Taxonomy" id="698758"/>
    <lineage>
        <taxon>Bacteria</taxon>
        <taxon>Bacillati</taxon>
        <taxon>Bacillota</taxon>
        <taxon>Bacilli</taxon>
        <taxon>Bacillales</taxon>
        <taxon>Bacillaceae</taxon>
        <taxon>Amphibacillus</taxon>
    </lineage>
</organism>
<evidence type="ECO:0000313" key="1">
    <source>
        <dbReference type="EMBL" id="BAM46317.1"/>
    </source>
</evidence>
<dbReference type="Proteomes" id="UP000006294">
    <property type="component" value="Chromosome"/>
</dbReference>
<keyword evidence="2" id="KW-1185">Reference proteome</keyword>
<accession>K0IZB4</accession>
<gene>
    <name evidence="1" type="ordered locus">AXY_01850</name>
</gene>
<name>K0IZB4_AMPXN</name>
<dbReference type="STRING" id="698758.AXY_01850"/>
<proteinExistence type="predicted"/>
<dbReference type="SUPFAM" id="SSF47413">
    <property type="entry name" value="lambda repressor-like DNA-binding domains"/>
    <property type="match status" value="1"/>
</dbReference>
<evidence type="ECO:0008006" key="3">
    <source>
        <dbReference type="Google" id="ProtNLM"/>
    </source>
</evidence>
<reference evidence="1 2" key="1">
    <citation type="submission" date="2011-01" db="EMBL/GenBank/DDBJ databases">
        <title>Whole genome sequence of Amphibacillus xylinus NBRC 15112.</title>
        <authorList>
            <person name="Nakazawa H."/>
            <person name="Katano Y."/>
            <person name="Nakamura S."/>
            <person name="Sasagawa M."/>
            <person name="Fukada J."/>
            <person name="Arai T."/>
            <person name="Sasakura N."/>
            <person name="Mochizuki D."/>
            <person name="Hosoyama A."/>
            <person name="Harada K."/>
            <person name="Horikawa H."/>
            <person name="Kato Y."/>
            <person name="Harada T."/>
            <person name="Sasaki K."/>
            <person name="Sekiguchi M."/>
            <person name="Hodoyama M."/>
            <person name="Nishiko R."/>
            <person name="Narita H."/>
            <person name="Hanamaki A."/>
            <person name="Hata C."/>
            <person name="Konno Y."/>
            <person name="Niimura Y."/>
            <person name="Yamazaki S."/>
            <person name="Fujita N."/>
        </authorList>
    </citation>
    <scope>NUCLEOTIDE SEQUENCE [LARGE SCALE GENOMIC DNA]</scope>
    <source>
        <strain evidence="2">ATCC 51415 / DSM 6626 / JCM 7361 / LMG 17667 / NBRC 15112 / Ep01</strain>
    </source>
</reference>
<dbReference type="EMBL" id="AP012050">
    <property type="protein sequence ID" value="BAM46317.1"/>
    <property type="molecule type" value="Genomic_DNA"/>
</dbReference>